<dbReference type="PROSITE" id="PS00356">
    <property type="entry name" value="HTH_LACI_1"/>
    <property type="match status" value="1"/>
</dbReference>
<dbReference type="PROSITE" id="PS50932">
    <property type="entry name" value="HTH_LACI_2"/>
    <property type="match status" value="1"/>
</dbReference>
<dbReference type="GO" id="GO:0003700">
    <property type="term" value="F:DNA-binding transcription factor activity"/>
    <property type="evidence" value="ECO:0007669"/>
    <property type="project" value="TreeGrafter"/>
</dbReference>
<keyword evidence="1" id="KW-0805">Transcription regulation</keyword>
<keyword evidence="6" id="KW-1185">Reference proteome</keyword>
<dbReference type="Proteomes" id="UP000549971">
    <property type="component" value="Unassembled WGS sequence"/>
</dbReference>
<evidence type="ECO:0000256" key="2">
    <source>
        <dbReference type="ARBA" id="ARBA00023125"/>
    </source>
</evidence>
<dbReference type="InterPro" id="IPR046335">
    <property type="entry name" value="LacI/GalR-like_sensor"/>
</dbReference>
<accession>A0A7W9MRQ2</accession>
<keyword evidence="3" id="KW-0804">Transcription</keyword>
<organism evidence="5 6">
    <name type="scientific">Kribbella italica</name>
    <dbReference type="NCBI Taxonomy" id="1540520"/>
    <lineage>
        <taxon>Bacteria</taxon>
        <taxon>Bacillati</taxon>
        <taxon>Actinomycetota</taxon>
        <taxon>Actinomycetes</taxon>
        <taxon>Propionibacteriales</taxon>
        <taxon>Kribbellaceae</taxon>
        <taxon>Kribbella</taxon>
    </lineage>
</organism>
<dbReference type="PANTHER" id="PTHR30146:SF153">
    <property type="entry name" value="LACTOSE OPERON REPRESSOR"/>
    <property type="match status" value="1"/>
</dbReference>
<sequence length="339" mass="36168">MTGRPRLADVAARAGVSMKTVSNVINDFQHVSADTRARVQAAIDEIGYRPNLSARNLALGRAGLIALVVPQLDMPYFAALAGQVLQAAAKRDWVVLIQQTGGDLTVERDALAGRFPQRIDGLILSSTAVGSAELRKRTDRTPLVMLGDRNYQGAAQHVAIDNVAAAAAAVTHLAELGRRRIAMIGSSPGDRRHPRLVGYRLAMKAAGLPIDDRLIKPVRNNLGEEGEQQMTALLAEHAQDPPDAVFCVTDWVALGVVRALRTRGFRVPEDVAVVGFDDIPYGRAATPTLSTISPDRSAIARLAVDSLQAQFEAAAAGTAYEVGEQQAAFRLVVRESSGG</sequence>
<feature type="domain" description="HTH lacI-type" evidence="4">
    <location>
        <begin position="5"/>
        <end position="59"/>
    </location>
</feature>
<evidence type="ECO:0000256" key="1">
    <source>
        <dbReference type="ARBA" id="ARBA00023015"/>
    </source>
</evidence>
<dbReference type="PANTHER" id="PTHR30146">
    <property type="entry name" value="LACI-RELATED TRANSCRIPTIONAL REPRESSOR"/>
    <property type="match status" value="1"/>
</dbReference>
<dbReference type="AlphaFoldDB" id="A0A7W9MRQ2"/>
<dbReference type="RefSeq" id="WP_337925596.1">
    <property type="nucleotide sequence ID" value="NZ_JACHMY010000001.1"/>
</dbReference>
<dbReference type="SUPFAM" id="SSF47413">
    <property type="entry name" value="lambda repressor-like DNA-binding domains"/>
    <property type="match status" value="1"/>
</dbReference>
<dbReference type="InterPro" id="IPR010982">
    <property type="entry name" value="Lambda_DNA-bd_dom_sf"/>
</dbReference>
<dbReference type="InterPro" id="IPR028082">
    <property type="entry name" value="Peripla_BP_I"/>
</dbReference>
<dbReference type="GO" id="GO:0000976">
    <property type="term" value="F:transcription cis-regulatory region binding"/>
    <property type="evidence" value="ECO:0007669"/>
    <property type="project" value="TreeGrafter"/>
</dbReference>
<gene>
    <name evidence="5" type="ORF">HDA39_000493</name>
</gene>
<dbReference type="SMART" id="SM00354">
    <property type="entry name" value="HTH_LACI"/>
    <property type="match status" value="1"/>
</dbReference>
<evidence type="ECO:0000259" key="4">
    <source>
        <dbReference type="PROSITE" id="PS50932"/>
    </source>
</evidence>
<evidence type="ECO:0000313" key="5">
    <source>
        <dbReference type="EMBL" id="MBB5833759.1"/>
    </source>
</evidence>
<keyword evidence="2 5" id="KW-0238">DNA-binding</keyword>
<evidence type="ECO:0000313" key="6">
    <source>
        <dbReference type="Proteomes" id="UP000549971"/>
    </source>
</evidence>
<dbReference type="CDD" id="cd01392">
    <property type="entry name" value="HTH_LacI"/>
    <property type="match status" value="1"/>
</dbReference>
<dbReference type="SUPFAM" id="SSF53822">
    <property type="entry name" value="Periplasmic binding protein-like I"/>
    <property type="match status" value="1"/>
</dbReference>
<dbReference type="Pfam" id="PF00356">
    <property type="entry name" value="LacI"/>
    <property type="match status" value="1"/>
</dbReference>
<protein>
    <submittedName>
        <fullName evidence="5">DNA-binding LacI/PurR family transcriptional regulator</fullName>
    </submittedName>
</protein>
<dbReference type="Gene3D" id="1.10.260.40">
    <property type="entry name" value="lambda repressor-like DNA-binding domains"/>
    <property type="match status" value="1"/>
</dbReference>
<dbReference type="EMBL" id="JACHMY010000001">
    <property type="protein sequence ID" value="MBB5833759.1"/>
    <property type="molecule type" value="Genomic_DNA"/>
</dbReference>
<dbReference type="InterPro" id="IPR000843">
    <property type="entry name" value="HTH_LacI"/>
</dbReference>
<dbReference type="CDD" id="cd06267">
    <property type="entry name" value="PBP1_LacI_sugar_binding-like"/>
    <property type="match status" value="1"/>
</dbReference>
<evidence type="ECO:0000256" key="3">
    <source>
        <dbReference type="ARBA" id="ARBA00023163"/>
    </source>
</evidence>
<comment type="caution">
    <text evidence="5">The sequence shown here is derived from an EMBL/GenBank/DDBJ whole genome shotgun (WGS) entry which is preliminary data.</text>
</comment>
<proteinExistence type="predicted"/>
<dbReference type="Pfam" id="PF13377">
    <property type="entry name" value="Peripla_BP_3"/>
    <property type="match status" value="1"/>
</dbReference>
<dbReference type="Gene3D" id="3.40.50.2300">
    <property type="match status" value="2"/>
</dbReference>
<reference evidence="5 6" key="1">
    <citation type="submission" date="2020-08" db="EMBL/GenBank/DDBJ databases">
        <title>Sequencing the genomes of 1000 actinobacteria strains.</title>
        <authorList>
            <person name="Klenk H.-P."/>
        </authorList>
    </citation>
    <scope>NUCLEOTIDE SEQUENCE [LARGE SCALE GENOMIC DNA]</scope>
    <source>
        <strain evidence="5 6">DSM 28967</strain>
    </source>
</reference>
<name>A0A7W9MRQ2_9ACTN</name>